<dbReference type="EMBL" id="JAUSTU010000004">
    <property type="protein sequence ID" value="MDQ0154752.1"/>
    <property type="molecule type" value="Genomic_DNA"/>
</dbReference>
<dbReference type="Proteomes" id="UP001231362">
    <property type="component" value="Unassembled WGS sequence"/>
</dbReference>
<name>A0ABT9V1C1_9BACL</name>
<proteinExistence type="predicted"/>
<evidence type="ECO:0000313" key="2">
    <source>
        <dbReference type="Proteomes" id="UP001231362"/>
    </source>
</evidence>
<reference evidence="1 2" key="1">
    <citation type="submission" date="2023-07" db="EMBL/GenBank/DDBJ databases">
        <title>Genomic Encyclopedia of Type Strains, Phase IV (KMG-IV): sequencing the most valuable type-strain genomes for metagenomic binning, comparative biology and taxonomic classification.</title>
        <authorList>
            <person name="Goeker M."/>
        </authorList>
    </citation>
    <scope>NUCLEOTIDE SEQUENCE [LARGE SCALE GENOMIC DNA]</scope>
    <source>
        <strain evidence="1 2">DSM 23948</strain>
    </source>
</reference>
<keyword evidence="2" id="KW-1185">Reference proteome</keyword>
<evidence type="ECO:0000313" key="1">
    <source>
        <dbReference type="EMBL" id="MDQ0154752.1"/>
    </source>
</evidence>
<comment type="caution">
    <text evidence="1">The sequence shown here is derived from an EMBL/GenBank/DDBJ whole genome shotgun (WGS) entry which is preliminary data.</text>
</comment>
<organism evidence="1 2">
    <name type="scientific">Anoxybacillus andreesenii</name>
    <dbReference type="NCBI Taxonomy" id="1325932"/>
    <lineage>
        <taxon>Bacteria</taxon>
        <taxon>Bacillati</taxon>
        <taxon>Bacillota</taxon>
        <taxon>Bacilli</taxon>
        <taxon>Bacillales</taxon>
        <taxon>Anoxybacillaceae</taxon>
        <taxon>Anoxybacillus</taxon>
    </lineage>
</organism>
<accession>A0ABT9V1C1</accession>
<sequence>MIPPRDFPLGGFHFYNKSRNRSVLFRMGFQTRKFSGSCSRVRASGTIGSNPLLFMIQRGKNFLDYKGISKFLLFSGKTVYTNGTKLYLCDLFYTIGGIGKW</sequence>
<protein>
    <submittedName>
        <fullName evidence="1">Uncharacterized protein</fullName>
    </submittedName>
</protein>
<gene>
    <name evidence="1" type="ORF">J2S07_001056</name>
</gene>